<organism evidence="2 3">
    <name type="scientific">Mesorhabditis spiculigera</name>
    <dbReference type="NCBI Taxonomy" id="96644"/>
    <lineage>
        <taxon>Eukaryota</taxon>
        <taxon>Metazoa</taxon>
        <taxon>Ecdysozoa</taxon>
        <taxon>Nematoda</taxon>
        <taxon>Chromadorea</taxon>
        <taxon>Rhabditida</taxon>
        <taxon>Rhabditina</taxon>
        <taxon>Rhabditomorpha</taxon>
        <taxon>Rhabditoidea</taxon>
        <taxon>Rhabditidae</taxon>
        <taxon>Mesorhabditinae</taxon>
        <taxon>Mesorhabditis</taxon>
    </lineage>
</organism>
<gene>
    <name evidence="2" type="ORF">MSPICULIGERA_LOCUS21576</name>
</gene>
<feature type="compositionally biased region" description="Basic and acidic residues" evidence="1">
    <location>
        <begin position="71"/>
        <end position="81"/>
    </location>
</feature>
<feature type="region of interest" description="Disordered" evidence="1">
    <location>
        <begin position="59"/>
        <end position="104"/>
    </location>
</feature>
<name>A0AA36DC12_9BILA</name>
<sequence length="425" mass="47441">MRLLTLSILLPIALAQQPYGLSQLDNYGRLVNSGNLAGLGPLNEAIQSGRVRSLADLDGRSKLTGLPPLPKTDEEMKEDLSPRPVQVIPVTPRPTARPTPPTQPPAGFLPFGVSTNAELPPIPEEKQRGYYDDDGNFVPFGQKTGHKIHGARLHQPKRSAKRRDDIEDYMNDDYYDDPTLKLGANKKKEMTQVRTTITRVQPRPKPVSVQPAAMSREIPQVVQPVAPITSPPVPPTPPPPTFPPFVYRPKSKAFGRDPYFDNVLQEVEEYDDFLDQEREYRQAYPYAKAPTNPYYQLYPGQLLPPLFQRGVTIDNSGYVKALENHEFIGTFDGKTPVQMQVPQPATQPQYQPVQPPQTPVFTQPAQQQQPLQGMSLFPTQQNAVPTATNTATENPLLNLFKIFEFPPPSSDLFSDLAKGRIHPKS</sequence>
<proteinExistence type="predicted"/>
<evidence type="ECO:0000256" key="1">
    <source>
        <dbReference type="SAM" id="MobiDB-lite"/>
    </source>
</evidence>
<dbReference type="EMBL" id="CATQJA010002665">
    <property type="protein sequence ID" value="CAJ0583498.1"/>
    <property type="molecule type" value="Genomic_DNA"/>
</dbReference>
<accession>A0AA36DC12</accession>
<reference evidence="2" key="1">
    <citation type="submission" date="2023-06" db="EMBL/GenBank/DDBJ databases">
        <authorList>
            <person name="Delattre M."/>
        </authorList>
    </citation>
    <scope>NUCLEOTIDE SEQUENCE</scope>
    <source>
        <strain evidence="2">AF72</strain>
    </source>
</reference>
<dbReference type="Proteomes" id="UP001177023">
    <property type="component" value="Unassembled WGS sequence"/>
</dbReference>
<evidence type="ECO:0000313" key="3">
    <source>
        <dbReference type="Proteomes" id="UP001177023"/>
    </source>
</evidence>
<comment type="caution">
    <text evidence="2">The sequence shown here is derived from an EMBL/GenBank/DDBJ whole genome shotgun (WGS) entry which is preliminary data.</text>
</comment>
<keyword evidence="3" id="KW-1185">Reference proteome</keyword>
<protein>
    <submittedName>
        <fullName evidence="2">Uncharacterized protein</fullName>
    </submittedName>
</protein>
<feature type="compositionally biased region" description="Pro residues" evidence="1">
    <location>
        <begin position="91"/>
        <end position="104"/>
    </location>
</feature>
<dbReference type="AlphaFoldDB" id="A0AA36DC12"/>
<evidence type="ECO:0000313" key="2">
    <source>
        <dbReference type="EMBL" id="CAJ0583498.1"/>
    </source>
</evidence>
<feature type="non-terminal residue" evidence="2">
    <location>
        <position position="1"/>
    </location>
</feature>